<dbReference type="OrthoDB" id="361494at2759"/>
<protein>
    <submittedName>
        <fullName evidence="4">G-protein beta WD-40 repeats containing protein</fullName>
    </submittedName>
</protein>
<dbReference type="GO" id="GO:0006888">
    <property type="term" value="P:endoplasmic reticulum to Golgi vesicle-mediated transport"/>
    <property type="evidence" value="ECO:0007669"/>
    <property type="project" value="TreeGrafter"/>
</dbReference>
<dbReference type="PROSITE" id="PS00678">
    <property type="entry name" value="WD_REPEATS_1"/>
    <property type="match status" value="3"/>
</dbReference>
<dbReference type="GO" id="GO:0006891">
    <property type="term" value="P:intra-Golgi vesicle-mediated transport"/>
    <property type="evidence" value="ECO:0007669"/>
    <property type="project" value="TreeGrafter"/>
</dbReference>
<dbReference type="SMART" id="SM00320">
    <property type="entry name" value="WD40"/>
    <property type="match status" value="4"/>
</dbReference>
<feature type="repeat" description="WD" evidence="3">
    <location>
        <begin position="15"/>
        <end position="58"/>
    </location>
</feature>
<sequence length="217" mass="24352">MFDNFCSSSELLKILTGHTKIVWSIDYLAFEGGQFICSGSNDNTVRVWDIDNNKQIQSFNGHSGAVYSVRFSPHHYYNHCQNIICSSSSDRTIRFWDIKHNRQLQIFDEHTGSVYGIEFSSFSGGRYLCSGSSDKTIRLWDIETSKSLSIFNRHENCICCVDISPLQSNNNKNDSKSNSIGVIGGHQERIRSVKYGSSELGNIGTTNTILSGSHDKS</sequence>
<dbReference type="Gene3D" id="2.130.10.10">
    <property type="entry name" value="YVTN repeat-like/Quinoprotein amine dehydrogenase"/>
    <property type="match status" value="2"/>
</dbReference>
<dbReference type="PRINTS" id="PR00320">
    <property type="entry name" value="GPROTEINBRPT"/>
</dbReference>
<dbReference type="InterPro" id="IPR001680">
    <property type="entry name" value="WD40_rpt"/>
</dbReference>
<keyword evidence="5" id="KW-1185">Reference proteome</keyword>
<dbReference type="GO" id="GO:0006890">
    <property type="term" value="P:retrograde vesicle-mediated transport, Golgi to endoplasmic reticulum"/>
    <property type="evidence" value="ECO:0007669"/>
    <property type="project" value="TreeGrafter"/>
</dbReference>
<evidence type="ECO:0000313" key="5">
    <source>
        <dbReference type="Proteomes" id="UP000023152"/>
    </source>
</evidence>
<evidence type="ECO:0000256" key="2">
    <source>
        <dbReference type="ARBA" id="ARBA00022737"/>
    </source>
</evidence>
<dbReference type="Pfam" id="PF00400">
    <property type="entry name" value="WD40"/>
    <property type="match status" value="3"/>
</dbReference>
<evidence type="ECO:0000256" key="3">
    <source>
        <dbReference type="PROSITE-ProRule" id="PRU00221"/>
    </source>
</evidence>
<gene>
    <name evidence="4" type="ORF">RFI_25512</name>
</gene>
<dbReference type="InterPro" id="IPR015943">
    <property type="entry name" value="WD40/YVTN_repeat-like_dom_sf"/>
</dbReference>
<keyword evidence="1 3" id="KW-0853">WD repeat</keyword>
<comment type="caution">
    <text evidence="4">The sequence shown here is derived from an EMBL/GenBank/DDBJ whole genome shotgun (WGS) entry which is preliminary data.</text>
</comment>
<dbReference type="GO" id="GO:0006886">
    <property type="term" value="P:intracellular protein transport"/>
    <property type="evidence" value="ECO:0007669"/>
    <property type="project" value="TreeGrafter"/>
</dbReference>
<feature type="repeat" description="WD" evidence="3">
    <location>
        <begin position="107"/>
        <end position="150"/>
    </location>
</feature>
<keyword evidence="2" id="KW-0677">Repeat</keyword>
<dbReference type="SUPFAM" id="SSF50978">
    <property type="entry name" value="WD40 repeat-like"/>
    <property type="match status" value="1"/>
</dbReference>
<dbReference type="AlphaFoldDB" id="X6MEN9"/>
<proteinExistence type="predicted"/>
<feature type="non-terminal residue" evidence="4">
    <location>
        <position position="217"/>
    </location>
</feature>
<organism evidence="4 5">
    <name type="scientific">Reticulomyxa filosa</name>
    <dbReference type="NCBI Taxonomy" id="46433"/>
    <lineage>
        <taxon>Eukaryota</taxon>
        <taxon>Sar</taxon>
        <taxon>Rhizaria</taxon>
        <taxon>Retaria</taxon>
        <taxon>Foraminifera</taxon>
        <taxon>Monothalamids</taxon>
        <taxon>Reticulomyxidae</taxon>
        <taxon>Reticulomyxa</taxon>
    </lineage>
</organism>
<dbReference type="InterPro" id="IPR036322">
    <property type="entry name" value="WD40_repeat_dom_sf"/>
</dbReference>
<dbReference type="PROSITE" id="PS50082">
    <property type="entry name" value="WD_REPEATS_2"/>
    <property type="match status" value="3"/>
</dbReference>
<feature type="repeat" description="WD" evidence="3">
    <location>
        <begin position="59"/>
        <end position="106"/>
    </location>
</feature>
<dbReference type="InterPro" id="IPR019775">
    <property type="entry name" value="WD40_repeat_CS"/>
</dbReference>
<dbReference type="PANTHER" id="PTHR19876:SF2">
    <property type="entry name" value="COATOMER SUBUNIT BETA"/>
    <property type="match status" value="1"/>
</dbReference>
<dbReference type="EMBL" id="ASPP01021942">
    <property type="protein sequence ID" value="ETO11862.1"/>
    <property type="molecule type" value="Genomic_DNA"/>
</dbReference>
<dbReference type="PANTHER" id="PTHR19876">
    <property type="entry name" value="COATOMER"/>
    <property type="match status" value="1"/>
</dbReference>
<dbReference type="Proteomes" id="UP000023152">
    <property type="component" value="Unassembled WGS sequence"/>
</dbReference>
<accession>X6MEN9</accession>
<reference evidence="4 5" key="1">
    <citation type="journal article" date="2013" name="Curr. Biol.">
        <title>The Genome of the Foraminiferan Reticulomyxa filosa.</title>
        <authorList>
            <person name="Glockner G."/>
            <person name="Hulsmann N."/>
            <person name="Schleicher M."/>
            <person name="Noegel A.A."/>
            <person name="Eichinger L."/>
            <person name="Gallinger C."/>
            <person name="Pawlowski J."/>
            <person name="Sierra R."/>
            <person name="Euteneuer U."/>
            <person name="Pillet L."/>
            <person name="Moustafa A."/>
            <person name="Platzer M."/>
            <person name="Groth M."/>
            <person name="Szafranski K."/>
            <person name="Schliwa M."/>
        </authorList>
    </citation>
    <scope>NUCLEOTIDE SEQUENCE [LARGE SCALE GENOMIC DNA]</scope>
</reference>
<evidence type="ECO:0000313" key="4">
    <source>
        <dbReference type="EMBL" id="ETO11862.1"/>
    </source>
</evidence>
<dbReference type="InterPro" id="IPR020472">
    <property type="entry name" value="WD40_PAC1"/>
</dbReference>
<dbReference type="PROSITE" id="PS50294">
    <property type="entry name" value="WD_REPEATS_REGION"/>
    <property type="match status" value="3"/>
</dbReference>
<evidence type="ECO:0000256" key="1">
    <source>
        <dbReference type="ARBA" id="ARBA00022574"/>
    </source>
</evidence>
<dbReference type="GO" id="GO:0030126">
    <property type="term" value="C:COPI vesicle coat"/>
    <property type="evidence" value="ECO:0007669"/>
    <property type="project" value="TreeGrafter"/>
</dbReference>
<name>X6MEN9_RETFI</name>
<dbReference type="InterPro" id="IPR050844">
    <property type="entry name" value="Coatomer_complex_subunit"/>
</dbReference>